<sequence length="302" mass="31991">MFNTVYVNTNLTRLFLSCCQLLMVQHLILRTPQADPIPHCFLASLRQCLGSILLVVFKDCIIFMEASTCQMCLVRLHPERPQWVLYHQMPHGSGVTNRGGINVVGNHAFSSSNIDEVTGSIIGISSSSASGNRSSVPGLGVSPVLGNVGPRLTSSVGNIVGSGNMGRSISSGGLSLLGGYSGYQDGIRVGDVGFYITKEMLLVVGDTLSSGFPICWAAGICSGGLFRQQWLLEVTMEAISSVREKLKTAFAALSPEEIERSLANRDGGEDQRRPQWAAVIMAVGVACAAVAAAAGKTTHGCQ</sequence>
<comment type="caution">
    <text evidence="1">The sequence shown here is derived from an EMBL/GenBank/DDBJ whole genome shotgun (WGS) entry which is preliminary data.</text>
</comment>
<dbReference type="AlphaFoldDB" id="A0A8J5GSQ1"/>
<reference evidence="1 2" key="1">
    <citation type="submission" date="2020-08" db="EMBL/GenBank/DDBJ databases">
        <title>Plant Genome Project.</title>
        <authorList>
            <person name="Zhang R.-G."/>
        </authorList>
    </citation>
    <scope>NUCLEOTIDE SEQUENCE [LARGE SCALE GENOMIC DNA]</scope>
    <source>
        <tissue evidence="1">Rhizome</tissue>
    </source>
</reference>
<keyword evidence="2" id="KW-1185">Reference proteome</keyword>
<dbReference type="EMBL" id="JACMSC010000007">
    <property type="protein sequence ID" value="KAG6514267.1"/>
    <property type="molecule type" value="Genomic_DNA"/>
</dbReference>
<accession>A0A8J5GSQ1</accession>
<protein>
    <submittedName>
        <fullName evidence="1">Uncharacterized protein</fullName>
    </submittedName>
</protein>
<dbReference type="Proteomes" id="UP000734854">
    <property type="component" value="Unassembled WGS sequence"/>
</dbReference>
<evidence type="ECO:0000313" key="1">
    <source>
        <dbReference type="EMBL" id="KAG6514267.1"/>
    </source>
</evidence>
<evidence type="ECO:0000313" key="2">
    <source>
        <dbReference type="Proteomes" id="UP000734854"/>
    </source>
</evidence>
<organism evidence="1 2">
    <name type="scientific">Zingiber officinale</name>
    <name type="common">Ginger</name>
    <name type="synonym">Amomum zingiber</name>
    <dbReference type="NCBI Taxonomy" id="94328"/>
    <lineage>
        <taxon>Eukaryota</taxon>
        <taxon>Viridiplantae</taxon>
        <taxon>Streptophyta</taxon>
        <taxon>Embryophyta</taxon>
        <taxon>Tracheophyta</taxon>
        <taxon>Spermatophyta</taxon>
        <taxon>Magnoliopsida</taxon>
        <taxon>Liliopsida</taxon>
        <taxon>Zingiberales</taxon>
        <taxon>Zingiberaceae</taxon>
        <taxon>Zingiber</taxon>
    </lineage>
</organism>
<proteinExistence type="predicted"/>
<name>A0A8J5GSQ1_ZINOF</name>
<gene>
    <name evidence="1" type="ORF">ZIOFF_024614</name>
</gene>